<organism evidence="1 2">
    <name type="scientific">Cryptolaemus montrouzieri</name>
    <dbReference type="NCBI Taxonomy" id="559131"/>
    <lineage>
        <taxon>Eukaryota</taxon>
        <taxon>Metazoa</taxon>
        <taxon>Ecdysozoa</taxon>
        <taxon>Arthropoda</taxon>
        <taxon>Hexapoda</taxon>
        <taxon>Insecta</taxon>
        <taxon>Pterygota</taxon>
        <taxon>Neoptera</taxon>
        <taxon>Endopterygota</taxon>
        <taxon>Coleoptera</taxon>
        <taxon>Polyphaga</taxon>
        <taxon>Cucujiformia</taxon>
        <taxon>Coccinelloidea</taxon>
        <taxon>Coccinellidae</taxon>
        <taxon>Scymninae</taxon>
        <taxon>Scymnini</taxon>
        <taxon>Cryptolaemus</taxon>
    </lineage>
</organism>
<reference evidence="1 2" key="1">
    <citation type="journal article" date="2021" name="BMC Biol.">
        <title>Horizontally acquired antibacterial genes associated with adaptive radiation of ladybird beetles.</title>
        <authorList>
            <person name="Li H.S."/>
            <person name="Tang X.F."/>
            <person name="Huang Y.H."/>
            <person name="Xu Z.Y."/>
            <person name="Chen M.L."/>
            <person name="Du X.Y."/>
            <person name="Qiu B.Y."/>
            <person name="Chen P.T."/>
            <person name="Zhang W."/>
            <person name="Slipinski A."/>
            <person name="Escalona H.E."/>
            <person name="Waterhouse R.M."/>
            <person name="Zwick A."/>
            <person name="Pang H."/>
        </authorList>
    </citation>
    <scope>NUCLEOTIDE SEQUENCE [LARGE SCALE GENOMIC DNA]</scope>
    <source>
        <strain evidence="1">SYSU2018</strain>
    </source>
</reference>
<evidence type="ECO:0000313" key="1">
    <source>
        <dbReference type="EMBL" id="KAL3269701.1"/>
    </source>
</evidence>
<accession>A0ABD2MTA7</accession>
<protein>
    <submittedName>
        <fullName evidence="1">Uncharacterized protein</fullName>
    </submittedName>
</protein>
<gene>
    <name evidence="1" type="ORF">HHI36_008761</name>
</gene>
<name>A0ABD2MTA7_9CUCU</name>
<dbReference type="AlphaFoldDB" id="A0ABD2MTA7"/>
<sequence length="139" mass="15384">MKSLFVVEILRGLLAQESTNRSFTEIEVNIPFEQDCIAVAESIAQITESISKFQDSVTSPNYLEIASRLMHISGRMQVTEGNDEEEATQRNLRSQLITLGAELAKIVKTSNPRNNPPHSTPIASVSVPSNLTYLKKIPV</sequence>
<dbReference type="EMBL" id="JABFTP020000021">
    <property type="protein sequence ID" value="KAL3269701.1"/>
    <property type="molecule type" value="Genomic_DNA"/>
</dbReference>
<keyword evidence="2" id="KW-1185">Reference proteome</keyword>
<proteinExistence type="predicted"/>
<evidence type="ECO:0000313" key="2">
    <source>
        <dbReference type="Proteomes" id="UP001516400"/>
    </source>
</evidence>
<dbReference type="Proteomes" id="UP001516400">
    <property type="component" value="Unassembled WGS sequence"/>
</dbReference>
<comment type="caution">
    <text evidence="1">The sequence shown here is derived from an EMBL/GenBank/DDBJ whole genome shotgun (WGS) entry which is preliminary data.</text>
</comment>